<dbReference type="GO" id="GO:0016757">
    <property type="term" value="F:glycosyltransferase activity"/>
    <property type="evidence" value="ECO:0007669"/>
    <property type="project" value="InterPro"/>
</dbReference>
<dbReference type="EMBL" id="MSCK01000001">
    <property type="protein sequence ID" value="PQJ72082.1"/>
    <property type="molecule type" value="Genomic_DNA"/>
</dbReference>
<feature type="domain" description="Glycosyl transferase family 1" evidence="2">
    <location>
        <begin position="217"/>
        <end position="365"/>
    </location>
</feature>
<dbReference type="Gene3D" id="3.40.50.2000">
    <property type="entry name" value="Glycogen Phosphorylase B"/>
    <property type="match status" value="1"/>
</dbReference>
<evidence type="ECO:0000313" key="4">
    <source>
        <dbReference type="Proteomes" id="UP000247345"/>
    </source>
</evidence>
<evidence type="ECO:0000259" key="2">
    <source>
        <dbReference type="Pfam" id="PF00534"/>
    </source>
</evidence>
<dbReference type="AlphaFoldDB" id="A0A2P6CAZ8"/>
<protein>
    <recommendedName>
        <fullName evidence="2">Glycosyl transferase family 1 domain-containing protein</fullName>
    </recommendedName>
</protein>
<dbReference type="OrthoDB" id="9801609at2"/>
<dbReference type="PANTHER" id="PTHR46401:SF2">
    <property type="entry name" value="GLYCOSYLTRANSFERASE WBBK-RELATED"/>
    <property type="match status" value="1"/>
</dbReference>
<keyword evidence="1" id="KW-0808">Transferase</keyword>
<organism evidence="3 4">
    <name type="scientific">Polaribacter butkevichii</name>
    <dbReference type="NCBI Taxonomy" id="218490"/>
    <lineage>
        <taxon>Bacteria</taxon>
        <taxon>Pseudomonadati</taxon>
        <taxon>Bacteroidota</taxon>
        <taxon>Flavobacteriia</taxon>
        <taxon>Flavobacteriales</taxon>
        <taxon>Flavobacteriaceae</taxon>
    </lineage>
</organism>
<dbReference type="PANTHER" id="PTHR46401">
    <property type="entry name" value="GLYCOSYLTRANSFERASE WBBK-RELATED"/>
    <property type="match status" value="1"/>
</dbReference>
<gene>
    <name evidence="3" type="ORF">BTO14_01920</name>
</gene>
<dbReference type="Pfam" id="PF00534">
    <property type="entry name" value="Glycos_transf_1"/>
    <property type="match status" value="1"/>
</dbReference>
<name>A0A2P6CAZ8_9FLAO</name>
<dbReference type="CDD" id="cd03809">
    <property type="entry name" value="GT4_MtfB-like"/>
    <property type="match status" value="1"/>
</dbReference>
<dbReference type="Proteomes" id="UP000247345">
    <property type="component" value="Unassembled WGS sequence"/>
</dbReference>
<keyword evidence="4" id="KW-1185">Reference proteome</keyword>
<accession>A0A2P6CAZ8</accession>
<reference evidence="3 4" key="1">
    <citation type="submission" date="2016-12" db="EMBL/GenBank/DDBJ databases">
        <title>Trade-off between light-utilization and light-protection in marine flavobacteria.</title>
        <authorList>
            <person name="Kumagai Y."/>
            <person name="Yoshizawa S."/>
            <person name="Kogure K."/>
            <person name="Iwasaki W."/>
        </authorList>
    </citation>
    <scope>NUCLEOTIDE SEQUENCE [LARGE SCALE GENOMIC DNA]</scope>
    <source>
        <strain evidence="3 4">KCTC 12100</strain>
    </source>
</reference>
<proteinExistence type="predicted"/>
<sequence>MNILINLNSSSKDVKNPFHGGNEYANRIVIEIIKANKVNTLYFYCLSKKYIDSKVLETIKNKNSNSIIVDQSKCYNIEDAIKKYNIGRLFDPLGVGLGNLNLVDIDVVYTVHGLRPVELLTDINEYYFEGKIKYVLKHILAPYFNNKYKNKFRNVINLKAKKKQLVVVSEHTKNTIVTLFGTNPDDISVFYSPEKIFEKTNLLEEKNFFLKTNIIPKDYFLLVSSKRWVKNTYRAIKAFDDLIDKGLLTKKIVLTGVNSKVKKVVKNKEMFYFLDYVPSKELEILYKNAFCFVYPSLNEGFGYPPLEAMKYGTPVIASMITAIPEVVGEACLKFNPFSILEIQSRIFQIQNDDNLRKELRILGKKRYVLISNKQKEDLIKLVDIILLNE</sequence>
<dbReference type="GO" id="GO:0009103">
    <property type="term" value="P:lipopolysaccharide biosynthetic process"/>
    <property type="evidence" value="ECO:0007669"/>
    <property type="project" value="TreeGrafter"/>
</dbReference>
<dbReference type="RefSeq" id="WP_105047737.1">
    <property type="nucleotide sequence ID" value="NZ_CP150661.1"/>
</dbReference>
<evidence type="ECO:0000313" key="3">
    <source>
        <dbReference type="EMBL" id="PQJ72082.1"/>
    </source>
</evidence>
<evidence type="ECO:0000256" key="1">
    <source>
        <dbReference type="ARBA" id="ARBA00022679"/>
    </source>
</evidence>
<comment type="caution">
    <text evidence="3">The sequence shown here is derived from an EMBL/GenBank/DDBJ whole genome shotgun (WGS) entry which is preliminary data.</text>
</comment>
<dbReference type="SUPFAM" id="SSF53756">
    <property type="entry name" value="UDP-Glycosyltransferase/glycogen phosphorylase"/>
    <property type="match status" value="1"/>
</dbReference>
<dbReference type="InterPro" id="IPR001296">
    <property type="entry name" value="Glyco_trans_1"/>
</dbReference>